<reference evidence="1 2" key="1">
    <citation type="submission" date="2017-11" db="EMBL/GenBank/DDBJ databases">
        <title>Escherichia coli CV839-15 Genome sequencing and assembly.</title>
        <authorList>
            <person name="Li Z."/>
            <person name="Song N."/>
            <person name="Li W."/>
            <person name="Philip H.R."/>
            <person name="Bu Z."/>
            <person name="Siguo L."/>
        </authorList>
    </citation>
    <scope>NUCLEOTIDE SEQUENCE [LARGE SCALE GENOMIC DNA]</scope>
    <source>
        <strain evidence="1 2">CV839-15</strain>
        <plasmid evidence="2">Plasmid pcv839-15-p2</plasmid>
    </source>
</reference>
<protein>
    <recommendedName>
        <fullName evidence="3">RTX toxin RtxA</fullName>
    </recommendedName>
</protein>
<evidence type="ECO:0000313" key="1">
    <source>
        <dbReference type="EMBL" id="ATZ30203.1"/>
    </source>
</evidence>
<accession>A0A2H4TKY2</accession>
<evidence type="ECO:0000313" key="2">
    <source>
        <dbReference type="Proteomes" id="UP000236551"/>
    </source>
</evidence>
<proteinExistence type="predicted"/>
<dbReference type="Proteomes" id="UP000236551">
    <property type="component" value="Plasmid pCV839-15-p2"/>
</dbReference>
<keyword evidence="1" id="KW-0614">Plasmid</keyword>
<evidence type="ECO:0008006" key="3">
    <source>
        <dbReference type="Google" id="ProtNLM"/>
    </source>
</evidence>
<geneLocation type="plasmid" evidence="2">
    <name>pcv839-15-p2</name>
</geneLocation>
<dbReference type="RefSeq" id="WP_063104712.1">
    <property type="nucleotide sequence ID" value="NZ_BFKF01000142.1"/>
</dbReference>
<organism evidence="1 2">
    <name type="scientific">Escherichia coli</name>
    <dbReference type="NCBI Taxonomy" id="562"/>
    <lineage>
        <taxon>Bacteria</taxon>
        <taxon>Pseudomonadati</taxon>
        <taxon>Pseudomonadota</taxon>
        <taxon>Gammaproteobacteria</taxon>
        <taxon>Enterobacterales</taxon>
        <taxon>Enterobacteriaceae</taxon>
        <taxon>Escherichia</taxon>
    </lineage>
</organism>
<name>A0A2H4TKY2_ECOLX</name>
<gene>
    <name evidence="1" type="ORF">CV83915_2p0200</name>
</gene>
<dbReference type="EMBL" id="CP024976">
    <property type="protein sequence ID" value="ATZ30203.1"/>
    <property type="molecule type" value="Genomic_DNA"/>
</dbReference>
<sequence length="189" mass="21715">MVSYSGIVFIWYPSGGNVGHASLQIGSVYSHENYVSWWPDSTAKPFRKESARQTWFYINDKFVKETHSTLPDDIRDEEGEAHVKYMISKDYFNESAMLEEWFTIKNKPSAHYMLLSKNCSHIVARVLNAGFIRHENGFSRLSKSWNVTKPRDIASQLNTLASLGAVTKHVNNNCPKRIHRLGYVLLGMR</sequence>
<dbReference type="AlphaFoldDB" id="A0A2H4TKY2"/>